<keyword evidence="4" id="KW-1185">Reference proteome</keyword>
<keyword evidence="1" id="KW-0963">Cytoplasm</keyword>
<dbReference type="InterPro" id="IPR000182">
    <property type="entry name" value="GNAT_dom"/>
</dbReference>
<organism evidence="3 4">
    <name type="scientific">Acetobacterium fimetarium</name>
    <dbReference type="NCBI Taxonomy" id="52691"/>
    <lineage>
        <taxon>Bacteria</taxon>
        <taxon>Bacillati</taxon>
        <taxon>Bacillota</taxon>
        <taxon>Clostridia</taxon>
        <taxon>Eubacteriales</taxon>
        <taxon>Eubacteriaceae</taxon>
        <taxon>Acetobacterium</taxon>
    </lineage>
</organism>
<name>A0ABR6WQG0_9FIRM</name>
<comment type="caution">
    <text evidence="3">The sequence shown here is derived from an EMBL/GenBank/DDBJ whole genome shotgun (WGS) entry which is preliminary data.</text>
</comment>
<dbReference type="EMBL" id="WJBC01000001">
    <property type="protein sequence ID" value="MBC3802858.1"/>
    <property type="molecule type" value="Genomic_DNA"/>
</dbReference>
<comment type="similarity">
    <text evidence="1">Belongs to the acetyltransferase family. RimI subfamily.</text>
</comment>
<dbReference type="Pfam" id="PF00583">
    <property type="entry name" value="Acetyltransf_1"/>
    <property type="match status" value="1"/>
</dbReference>
<dbReference type="Proteomes" id="UP000603234">
    <property type="component" value="Unassembled WGS sequence"/>
</dbReference>
<dbReference type="CDD" id="cd04301">
    <property type="entry name" value="NAT_SF"/>
    <property type="match status" value="1"/>
</dbReference>
<protein>
    <recommendedName>
        <fullName evidence="1">[Ribosomal protein bS18]-alanine N-acetyltransferase</fullName>
        <ecNumber evidence="1">2.3.1.266</ecNumber>
    </recommendedName>
</protein>
<comment type="catalytic activity">
    <reaction evidence="1">
        <text>N-terminal L-alanyl-[ribosomal protein bS18] + acetyl-CoA = N-terminal N(alpha)-acetyl-L-alanyl-[ribosomal protein bS18] + CoA + H(+)</text>
        <dbReference type="Rhea" id="RHEA:43756"/>
        <dbReference type="Rhea" id="RHEA-COMP:10676"/>
        <dbReference type="Rhea" id="RHEA-COMP:10677"/>
        <dbReference type="ChEBI" id="CHEBI:15378"/>
        <dbReference type="ChEBI" id="CHEBI:57287"/>
        <dbReference type="ChEBI" id="CHEBI:57288"/>
        <dbReference type="ChEBI" id="CHEBI:64718"/>
        <dbReference type="ChEBI" id="CHEBI:83683"/>
        <dbReference type="EC" id="2.3.1.266"/>
    </reaction>
</comment>
<gene>
    <name evidence="3" type="primary">rimI</name>
    <name evidence="3" type="ORF">GH808_00175</name>
</gene>
<dbReference type="PANTHER" id="PTHR43617">
    <property type="entry name" value="L-AMINO ACID N-ACETYLTRANSFERASE"/>
    <property type="match status" value="1"/>
</dbReference>
<dbReference type="PROSITE" id="PS51186">
    <property type="entry name" value="GNAT"/>
    <property type="match status" value="1"/>
</dbReference>
<proteinExistence type="inferred from homology"/>
<dbReference type="InterPro" id="IPR016181">
    <property type="entry name" value="Acyl_CoA_acyltransferase"/>
</dbReference>
<dbReference type="Gene3D" id="3.40.630.30">
    <property type="match status" value="1"/>
</dbReference>
<dbReference type="SUPFAM" id="SSF55729">
    <property type="entry name" value="Acyl-CoA N-acyltransferases (Nat)"/>
    <property type="match status" value="1"/>
</dbReference>
<dbReference type="PANTHER" id="PTHR43617:SF33">
    <property type="entry name" value="SPORE COAT POLYSACCHARIDE BIOSYNTHESIS PROTEIN SPSD"/>
    <property type="match status" value="1"/>
</dbReference>
<comment type="function">
    <text evidence="1">Acetylates the N-terminal alanine of ribosomal protein bS18.</text>
</comment>
<evidence type="ECO:0000256" key="1">
    <source>
        <dbReference type="RuleBase" id="RU363094"/>
    </source>
</evidence>
<accession>A0ABR6WQG0</accession>
<comment type="subcellular location">
    <subcellularLocation>
        <location evidence="1">Cytoplasm</location>
    </subcellularLocation>
</comment>
<dbReference type="InterPro" id="IPR006464">
    <property type="entry name" value="AcTrfase_RimI/Ard1"/>
</dbReference>
<dbReference type="InterPro" id="IPR050276">
    <property type="entry name" value="MshD_Acetyltransferase"/>
</dbReference>
<dbReference type="EC" id="2.3.1.266" evidence="1"/>
<reference evidence="3 4" key="1">
    <citation type="journal article" date="2020" name="mSystems">
        <title>Defining Genomic and Predicted Metabolic Features of the Acetobacterium Genus.</title>
        <authorList>
            <person name="Ross D.E."/>
            <person name="Marshall C.W."/>
            <person name="Gulliver D."/>
            <person name="May H.D."/>
            <person name="Norman R.S."/>
        </authorList>
    </citation>
    <scope>NUCLEOTIDE SEQUENCE [LARGE SCALE GENOMIC DNA]</scope>
    <source>
        <strain evidence="3 4">DSM 8238</strain>
    </source>
</reference>
<evidence type="ECO:0000313" key="4">
    <source>
        <dbReference type="Proteomes" id="UP000603234"/>
    </source>
</evidence>
<dbReference type="RefSeq" id="WP_186840782.1">
    <property type="nucleotide sequence ID" value="NZ_WJBC01000001.1"/>
</dbReference>
<sequence>MTISYRLMKPQDAPGVFRVDQDCFKHNWTMESYQDDVRNMLSSYVVAEKDGEIIGFGGFWLIIDEAHITNIGVMEEHRYCGIGQQILDEMLTVANHKGCLGMTLEVREDNYAAIKFYEKNGFVKEGVRKNYYGNGVNGFIMWRHGLG</sequence>
<evidence type="ECO:0000259" key="2">
    <source>
        <dbReference type="PROSITE" id="PS51186"/>
    </source>
</evidence>
<dbReference type="NCBIfam" id="TIGR01575">
    <property type="entry name" value="rimI"/>
    <property type="match status" value="1"/>
</dbReference>
<feature type="domain" description="N-acetyltransferase" evidence="2">
    <location>
        <begin position="3"/>
        <end position="146"/>
    </location>
</feature>
<evidence type="ECO:0000313" key="3">
    <source>
        <dbReference type="EMBL" id="MBC3802858.1"/>
    </source>
</evidence>